<feature type="domain" description="DUF4440" evidence="1">
    <location>
        <begin position="3"/>
        <end position="105"/>
    </location>
</feature>
<dbReference type="EMBL" id="BAABBF010000001">
    <property type="protein sequence ID" value="GAA3698321.1"/>
    <property type="molecule type" value="Genomic_DNA"/>
</dbReference>
<dbReference type="SUPFAM" id="SSF54427">
    <property type="entry name" value="NTF2-like"/>
    <property type="match status" value="1"/>
</dbReference>
<accession>A0ABP7CYX3</accession>
<dbReference type="Gene3D" id="3.10.450.50">
    <property type="match status" value="1"/>
</dbReference>
<organism evidence="2 3">
    <name type="scientific">Sphingomonas cynarae</name>
    <dbReference type="NCBI Taxonomy" id="930197"/>
    <lineage>
        <taxon>Bacteria</taxon>
        <taxon>Pseudomonadati</taxon>
        <taxon>Pseudomonadota</taxon>
        <taxon>Alphaproteobacteria</taxon>
        <taxon>Sphingomonadales</taxon>
        <taxon>Sphingomonadaceae</taxon>
        <taxon>Sphingomonas</taxon>
    </lineage>
</organism>
<dbReference type="InterPro" id="IPR027843">
    <property type="entry name" value="DUF4440"/>
</dbReference>
<gene>
    <name evidence="2" type="ORF">GCM10022268_05920</name>
</gene>
<keyword evidence="3" id="KW-1185">Reference proteome</keyword>
<dbReference type="Pfam" id="PF14534">
    <property type="entry name" value="DUF4440"/>
    <property type="match status" value="1"/>
</dbReference>
<evidence type="ECO:0000313" key="3">
    <source>
        <dbReference type="Proteomes" id="UP001500523"/>
    </source>
</evidence>
<comment type="caution">
    <text evidence="2">The sequence shown here is derived from an EMBL/GenBank/DDBJ whole genome shotgun (WGS) entry which is preliminary data.</text>
</comment>
<protein>
    <recommendedName>
        <fullName evidence="1">DUF4440 domain-containing protein</fullName>
    </recommendedName>
</protein>
<dbReference type="RefSeq" id="WP_344691874.1">
    <property type="nucleotide sequence ID" value="NZ_BAABBF010000001.1"/>
</dbReference>
<evidence type="ECO:0000259" key="1">
    <source>
        <dbReference type="Pfam" id="PF14534"/>
    </source>
</evidence>
<evidence type="ECO:0000313" key="2">
    <source>
        <dbReference type="EMBL" id="GAA3698321.1"/>
    </source>
</evidence>
<proteinExistence type="predicted"/>
<dbReference type="Proteomes" id="UP001500523">
    <property type="component" value="Unassembled WGS sequence"/>
</dbReference>
<reference evidence="3" key="1">
    <citation type="journal article" date="2019" name="Int. J. Syst. Evol. Microbiol.">
        <title>The Global Catalogue of Microorganisms (GCM) 10K type strain sequencing project: providing services to taxonomists for standard genome sequencing and annotation.</title>
        <authorList>
            <consortium name="The Broad Institute Genomics Platform"/>
            <consortium name="The Broad Institute Genome Sequencing Center for Infectious Disease"/>
            <person name="Wu L."/>
            <person name="Ma J."/>
        </authorList>
    </citation>
    <scope>NUCLEOTIDE SEQUENCE [LARGE SCALE GENOMIC DNA]</scope>
    <source>
        <strain evidence="3">JCM 17498</strain>
    </source>
</reference>
<sequence length="119" mass="12955">MQALVDRFEDARTRFDPVALAATLAPDYEEVSPIGTVDPRAAVLGFYAPAARRPAPEMTADDTVVRASGDMALVTRRQSFTLPGGVTRSIRVRYVARRAGGRWQLLSAQYTPIPPAPAR</sequence>
<name>A0ABP7CYX3_9SPHN</name>
<dbReference type="InterPro" id="IPR032710">
    <property type="entry name" value="NTF2-like_dom_sf"/>
</dbReference>